<evidence type="ECO:0000256" key="7">
    <source>
        <dbReference type="ARBA" id="ARBA00023136"/>
    </source>
</evidence>
<dbReference type="Pfam" id="PF02518">
    <property type="entry name" value="HATPase_c"/>
    <property type="match status" value="1"/>
</dbReference>
<dbReference type="InterPro" id="IPR004358">
    <property type="entry name" value="Sig_transdc_His_kin-like_C"/>
</dbReference>
<dbReference type="InterPro" id="IPR050351">
    <property type="entry name" value="BphY/WalK/GraS-like"/>
</dbReference>
<sequence>MDAIDSPLGSLEQQTQRYKQVLDVMPAGVILLDSRGCIAEANPEALRLLGEPLERERWFDVIQRAFSPRDDDGHEVSLKDGRKVKLAISASEQGQLILITDMTETRLLQSRVSDLQRLSSLGKMVASLAHQVRTPLSSALLYAENLAVPSLTDDSRQHFQRKLVDRLHDLEKQVNDMLLFAKGGDNKVINRFTLEDLLNEFEPMVETTVMGHNVDFAINCLDESHCLIGNVNALASGLSNLVLNAIDISGKGCKVVVDVRAIDDKVLISVADNGPGIEKALQEQIFEPFFTTRKQGTGLGLTVVQMVCHAHKGQLTVNSEPGKGACFTLCLPVAENADAQPVHFSGDTQ</sequence>
<keyword evidence="6" id="KW-0902">Two-component regulatory system</keyword>
<name>A0A4Q0YPK9_9GAMM</name>
<evidence type="ECO:0000259" key="8">
    <source>
        <dbReference type="PROSITE" id="PS50109"/>
    </source>
</evidence>
<dbReference type="PROSITE" id="PS50112">
    <property type="entry name" value="PAS"/>
    <property type="match status" value="1"/>
</dbReference>
<dbReference type="InterPro" id="IPR003594">
    <property type="entry name" value="HATPase_dom"/>
</dbReference>
<keyword evidence="4" id="KW-0808">Transferase</keyword>
<comment type="caution">
    <text evidence="10">The sequence shown here is derived from an EMBL/GenBank/DDBJ whole genome shotgun (WGS) entry which is preliminary data.</text>
</comment>
<evidence type="ECO:0000256" key="2">
    <source>
        <dbReference type="ARBA" id="ARBA00012438"/>
    </source>
</evidence>
<dbReference type="InterPro" id="IPR003661">
    <property type="entry name" value="HisK_dim/P_dom"/>
</dbReference>
<dbReference type="PANTHER" id="PTHR45453">
    <property type="entry name" value="PHOSPHATE REGULON SENSOR PROTEIN PHOR"/>
    <property type="match status" value="1"/>
</dbReference>
<accession>A0A4Q0YPK9</accession>
<dbReference type="Gene3D" id="3.30.450.20">
    <property type="entry name" value="PAS domain"/>
    <property type="match status" value="1"/>
</dbReference>
<dbReference type="Gene3D" id="1.10.287.130">
    <property type="match status" value="1"/>
</dbReference>
<dbReference type="InterPro" id="IPR036097">
    <property type="entry name" value="HisK_dim/P_sf"/>
</dbReference>
<evidence type="ECO:0000256" key="6">
    <source>
        <dbReference type="ARBA" id="ARBA00023012"/>
    </source>
</evidence>
<dbReference type="CDD" id="cd00075">
    <property type="entry name" value="HATPase"/>
    <property type="match status" value="1"/>
</dbReference>
<dbReference type="Gene3D" id="3.30.565.10">
    <property type="entry name" value="Histidine kinase-like ATPase, C-terminal domain"/>
    <property type="match status" value="1"/>
</dbReference>
<proteinExistence type="predicted"/>
<dbReference type="InterPro" id="IPR035965">
    <property type="entry name" value="PAS-like_dom_sf"/>
</dbReference>
<protein>
    <recommendedName>
        <fullName evidence="2">histidine kinase</fullName>
        <ecNumber evidence="2">2.7.13.3</ecNumber>
    </recommendedName>
</protein>
<feature type="domain" description="Histidine kinase" evidence="8">
    <location>
        <begin position="127"/>
        <end position="335"/>
    </location>
</feature>
<keyword evidence="11" id="KW-1185">Reference proteome</keyword>
<comment type="catalytic activity">
    <reaction evidence="1">
        <text>ATP + protein L-histidine = ADP + protein N-phospho-L-histidine.</text>
        <dbReference type="EC" id="2.7.13.3"/>
    </reaction>
</comment>
<organism evidence="10 11">
    <name type="scientific">Veronia nyctiphanis</name>
    <dbReference type="NCBI Taxonomy" id="1278244"/>
    <lineage>
        <taxon>Bacteria</taxon>
        <taxon>Pseudomonadati</taxon>
        <taxon>Pseudomonadota</taxon>
        <taxon>Gammaproteobacteria</taxon>
        <taxon>Vibrionales</taxon>
        <taxon>Vibrionaceae</taxon>
        <taxon>Veronia</taxon>
    </lineage>
</organism>
<evidence type="ECO:0000313" key="11">
    <source>
        <dbReference type="Proteomes" id="UP000290287"/>
    </source>
</evidence>
<evidence type="ECO:0000313" key="10">
    <source>
        <dbReference type="EMBL" id="RXJ72912.1"/>
    </source>
</evidence>
<dbReference type="CDD" id="cd00130">
    <property type="entry name" value="PAS"/>
    <property type="match status" value="1"/>
</dbReference>
<dbReference type="Proteomes" id="UP000290287">
    <property type="component" value="Unassembled WGS sequence"/>
</dbReference>
<keyword evidence="7" id="KW-0472">Membrane</keyword>
<reference evidence="10 11" key="1">
    <citation type="submission" date="2017-10" db="EMBL/GenBank/DDBJ databases">
        <title>Nyctiphanis sp. nov., isolated from the stomach of the euphausiid Nyctiphanes simplex (Hansen, 1911) in the Gulf of California.</title>
        <authorList>
            <person name="Gomez-Gil B."/>
            <person name="Aguilar-Mendez M."/>
            <person name="Lopez-Cortes A."/>
            <person name="Gomez-Gutierrez J."/>
            <person name="Roque A."/>
            <person name="Lang E."/>
            <person name="Gonzalez-Castillo A."/>
        </authorList>
    </citation>
    <scope>NUCLEOTIDE SEQUENCE [LARGE SCALE GENOMIC DNA]</scope>
    <source>
        <strain evidence="10 11">CAIM 600</strain>
    </source>
</reference>
<dbReference type="InterPro" id="IPR000014">
    <property type="entry name" value="PAS"/>
</dbReference>
<keyword evidence="5 10" id="KW-0418">Kinase</keyword>
<dbReference type="PRINTS" id="PR00344">
    <property type="entry name" value="BCTRLSENSOR"/>
</dbReference>
<feature type="domain" description="PAS" evidence="9">
    <location>
        <begin position="14"/>
        <end position="50"/>
    </location>
</feature>
<keyword evidence="3" id="KW-0597">Phosphoprotein</keyword>
<dbReference type="InterPro" id="IPR005467">
    <property type="entry name" value="His_kinase_dom"/>
</dbReference>
<dbReference type="PROSITE" id="PS50109">
    <property type="entry name" value="HIS_KIN"/>
    <property type="match status" value="1"/>
</dbReference>
<evidence type="ECO:0000256" key="4">
    <source>
        <dbReference type="ARBA" id="ARBA00022679"/>
    </source>
</evidence>
<dbReference type="SUPFAM" id="SSF47384">
    <property type="entry name" value="Homodimeric domain of signal transducing histidine kinase"/>
    <property type="match status" value="1"/>
</dbReference>
<dbReference type="SUPFAM" id="SSF55785">
    <property type="entry name" value="PYP-like sensor domain (PAS domain)"/>
    <property type="match status" value="1"/>
</dbReference>
<dbReference type="GO" id="GO:0005886">
    <property type="term" value="C:plasma membrane"/>
    <property type="evidence" value="ECO:0007669"/>
    <property type="project" value="TreeGrafter"/>
</dbReference>
<evidence type="ECO:0000259" key="9">
    <source>
        <dbReference type="PROSITE" id="PS50112"/>
    </source>
</evidence>
<evidence type="ECO:0000256" key="5">
    <source>
        <dbReference type="ARBA" id="ARBA00022777"/>
    </source>
</evidence>
<dbReference type="EMBL" id="PEIB01000014">
    <property type="protein sequence ID" value="RXJ72912.1"/>
    <property type="molecule type" value="Genomic_DNA"/>
</dbReference>
<dbReference type="SUPFAM" id="SSF55874">
    <property type="entry name" value="ATPase domain of HSP90 chaperone/DNA topoisomerase II/histidine kinase"/>
    <property type="match status" value="1"/>
</dbReference>
<dbReference type="Pfam" id="PF13188">
    <property type="entry name" value="PAS_8"/>
    <property type="match status" value="1"/>
</dbReference>
<dbReference type="SMART" id="SM00387">
    <property type="entry name" value="HATPase_c"/>
    <property type="match status" value="1"/>
</dbReference>
<dbReference type="OrthoDB" id="9776727at2"/>
<evidence type="ECO:0000256" key="3">
    <source>
        <dbReference type="ARBA" id="ARBA00022553"/>
    </source>
</evidence>
<dbReference type="SMART" id="SM00091">
    <property type="entry name" value="PAS"/>
    <property type="match status" value="1"/>
</dbReference>
<dbReference type="EC" id="2.7.13.3" evidence="2"/>
<dbReference type="GO" id="GO:0016036">
    <property type="term" value="P:cellular response to phosphate starvation"/>
    <property type="evidence" value="ECO:0007669"/>
    <property type="project" value="TreeGrafter"/>
</dbReference>
<dbReference type="CDD" id="cd00082">
    <property type="entry name" value="HisKA"/>
    <property type="match status" value="1"/>
</dbReference>
<dbReference type="PANTHER" id="PTHR45453:SF1">
    <property type="entry name" value="PHOSPHATE REGULON SENSOR PROTEIN PHOR"/>
    <property type="match status" value="1"/>
</dbReference>
<dbReference type="GO" id="GO:0000155">
    <property type="term" value="F:phosphorelay sensor kinase activity"/>
    <property type="evidence" value="ECO:0007669"/>
    <property type="project" value="InterPro"/>
</dbReference>
<dbReference type="AlphaFoldDB" id="A0A4Q0YPK9"/>
<dbReference type="InterPro" id="IPR036890">
    <property type="entry name" value="HATPase_C_sf"/>
</dbReference>
<dbReference type="SMART" id="SM00388">
    <property type="entry name" value="HisKA"/>
    <property type="match status" value="1"/>
</dbReference>
<dbReference type="RefSeq" id="WP_129122550.1">
    <property type="nucleotide sequence ID" value="NZ_PEIB01000014.1"/>
</dbReference>
<gene>
    <name evidence="10" type="ORF">CS022_12560</name>
</gene>
<dbReference type="Pfam" id="PF00512">
    <property type="entry name" value="HisKA"/>
    <property type="match status" value="1"/>
</dbReference>
<dbReference type="GO" id="GO:0004721">
    <property type="term" value="F:phosphoprotein phosphatase activity"/>
    <property type="evidence" value="ECO:0007669"/>
    <property type="project" value="TreeGrafter"/>
</dbReference>
<evidence type="ECO:0000256" key="1">
    <source>
        <dbReference type="ARBA" id="ARBA00000085"/>
    </source>
</evidence>